<keyword evidence="2" id="KW-0812">Transmembrane</keyword>
<organism evidence="6 7">
    <name type="scientific">Candidatus Desantisbacteria bacterium CG_4_10_14_0_8_um_filter_48_22</name>
    <dbReference type="NCBI Taxonomy" id="1974543"/>
    <lineage>
        <taxon>Bacteria</taxon>
        <taxon>Candidatus Desantisiibacteriota</taxon>
    </lineage>
</organism>
<evidence type="ECO:0000256" key="2">
    <source>
        <dbReference type="SAM" id="Phobius"/>
    </source>
</evidence>
<name>A0A2M7S602_9BACT</name>
<feature type="domain" description="DUF2207" evidence="4">
    <location>
        <begin position="26"/>
        <end position="200"/>
    </location>
</feature>
<dbReference type="Proteomes" id="UP000229307">
    <property type="component" value="Unassembled WGS sequence"/>
</dbReference>
<evidence type="ECO:0000259" key="4">
    <source>
        <dbReference type="Pfam" id="PF09972"/>
    </source>
</evidence>
<comment type="caution">
    <text evidence="6">The sequence shown here is derived from an EMBL/GenBank/DDBJ whole genome shotgun (WGS) entry which is preliminary data.</text>
</comment>
<feature type="signal peptide" evidence="3">
    <location>
        <begin position="1"/>
        <end position="20"/>
    </location>
</feature>
<evidence type="ECO:0000259" key="5">
    <source>
        <dbReference type="Pfam" id="PF20990"/>
    </source>
</evidence>
<dbReference type="AlphaFoldDB" id="A0A2M7S602"/>
<dbReference type="EMBL" id="PFMR01000296">
    <property type="protein sequence ID" value="PIZ14889.1"/>
    <property type="molecule type" value="Genomic_DNA"/>
</dbReference>
<feature type="compositionally biased region" description="Gly residues" evidence="1">
    <location>
        <begin position="550"/>
        <end position="561"/>
    </location>
</feature>
<feature type="transmembrane region" description="Helical" evidence="2">
    <location>
        <begin position="224"/>
        <end position="242"/>
    </location>
</feature>
<evidence type="ECO:0000256" key="3">
    <source>
        <dbReference type="SAM" id="SignalP"/>
    </source>
</evidence>
<evidence type="ECO:0000313" key="7">
    <source>
        <dbReference type="Proteomes" id="UP000229307"/>
    </source>
</evidence>
<accession>A0A2M7S602</accession>
<dbReference type="Pfam" id="PF20990">
    <property type="entry name" value="DUF2207_C"/>
    <property type="match status" value="1"/>
</dbReference>
<feature type="region of interest" description="Disordered" evidence="1">
    <location>
        <begin position="542"/>
        <end position="561"/>
    </location>
</feature>
<feature type="domain" description="Predicted membrane protein YciQ-like C-terminal" evidence="5">
    <location>
        <begin position="260"/>
        <end position="503"/>
    </location>
</feature>
<feature type="non-terminal residue" evidence="6">
    <location>
        <position position="561"/>
    </location>
</feature>
<feature type="transmembrane region" description="Helical" evidence="2">
    <location>
        <begin position="395"/>
        <end position="415"/>
    </location>
</feature>
<reference evidence="7" key="1">
    <citation type="submission" date="2017-09" db="EMBL/GenBank/DDBJ databases">
        <title>Depth-based differentiation of microbial function through sediment-hosted aquifers and enrichment of novel symbionts in the deep terrestrial subsurface.</title>
        <authorList>
            <person name="Probst A.J."/>
            <person name="Ladd B."/>
            <person name="Jarett J.K."/>
            <person name="Geller-Mcgrath D.E."/>
            <person name="Sieber C.M.K."/>
            <person name="Emerson J.B."/>
            <person name="Anantharaman K."/>
            <person name="Thomas B.C."/>
            <person name="Malmstrom R."/>
            <person name="Stieglmeier M."/>
            <person name="Klingl A."/>
            <person name="Woyke T."/>
            <person name="Ryan C.M."/>
            <person name="Banfield J.F."/>
        </authorList>
    </citation>
    <scope>NUCLEOTIDE SEQUENCE [LARGE SCALE GENOMIC DNA]</scope>
</reference>
<evidence type="ECO:0000256" key="1">
    <source>
        <dbReference type="SAM" id="MobiDB-lite"/>
    </source>
</evidence>
<sequence length="561" mass="63852">MKKILIAFLFIMLAVSAAHAKSYYYKDYEVRVDINENGSFWVSEKMTFHFEGNFHYAYRDIEEKKLRYISDIQVIDEVTKKKVFVVPRHHANRIMVRWGFNLSDTDHTWTVKYLVHGAIGFFQDHDELWWNCVPSDRTVPIEKVRVYVTLPSAVYIEDQMKAEIQSYAADQQIEKKDYKTFVFSGSDVQPGGDFTIVAGWPKGIVNQVLSDADKESWFARPDRAIGMLAPLFMFIFMFQLWWRKGRDIKTDRDDVVVPAFKPPDSIRPAIAGTLIDEKADTRDIIAVIVDLAVRGYLKIIEEESPFIFGSRKRYAFKWLKEGGDLEDHEKLILIKLFSHGLGVMRENTLGYVTMDDLKDRFYKDIPKIKEALYSAVEEKGYFDESPDKTRSKYSGTAGCLIMGFVCFVMFLGGAISLIGFTAWHVFAVISSLIIIIVFGMKMPRRTEKGSRVTNELKGFKMYLYTAERFRLGVVSTETLQQTFEKYLPYAILFRVEKQWARRFADIELQSPDWYSGKSGSFYAASFGNSFSGMVSGMNTAMTSSPSSSSGFGGGGGGGGGG</sequence>
<gene>
    <name evidence="6" type="ORF">COY52_10830</name>
</gene>
<keyword evidence="2" id="KW-0472">Membrane</keyword>
<dbReference type="Pfam" id="PF09972">
    <property type="entry name" value="DUF2207"/>
    <property type="match status" value="1"/>
</dbReference>
<dbReference type="InterPro" id="IPR048389">
    <property type="entry name" value="YciQ-like_C"/>
</dbReference>
<evidence type="ECO:0008006" key="8">
    <source>
        <dbReference type="Google" id="ProtNLM"/>
    </source>
</evidence>
<feature type="chain" id="PRO_5014948048" description="DUF2207 domain-containing protein" evidence="3">
    <location>
        <begin position="21"/>
        <end position="561"/>
    </location>
</feature>
<keyword evidence="3" id="KW-0732">Signal</keyword>
<proteinExistence type="predicted"/>
<protein>
    <recommendedName>
        <fullName evidence="8">DUF2207 domain-containing protein</fullName>
    </recommendedName>
</protein>
<feature type="transmembrane region" description="Helical" evidence="2">
    <location>
        <begin position="421"/>
        <end position="440"/>
    </location>
</feature>
<keyword evidence="2" id="KW-1133">Transmembrane helix</keyword>
<evidence type="ECO:0000313" key="6">
    <source>
        <dbReference type="EMBL" id="PIZ14889.1"/>
    </source>
</evidence>
<dbReference type="InterPro" id="IPR018702">
    <property type="entry name" value="DUF2207"/>
</dbReference>